<feature type="transmembrane region" description="Helical" evidence="1">
    <location>
        <begin position="196"/>
        <end position="217"/>
    </location>
</feature>
<feature type="transmembrane region" description="Helical" evidence="1">
    <location>
        <begin position="167"/>
        <end position="184"/>
    </location>
</feature>
<reference evidence="2 3" key="2">
    <citation type="journal article" date="2016" name="Genome Announc.">
        <title>Draft Genome Sequence of Erythromycin- and Oxytetracycline-Sensitive Nocardia seriolae Strain U-1 (NBRC 110359).</title>
        <authorList>
            <person name="Imajoh M."/>
            <person name="Sukeda M."/>
            <person name="Shimizu M."/>
            <person name="Yamane J."/>
            <person name="Ohnishi K."/>
            <person name="Oshima S."/>
        </authorList>
    </citation>
    <scope>NUCLEOTIDE SEQUENCE [LARGE SCALE GENOMIC DNA]</scope>
    <source>
        <strain evidence="2 3">U-1</strain>
    </source>
</reference>
<feature type="transmembrane region" description="Helical" evidence="1">
    <location>
        <begin position="73"/>
        <end position="92"/>
    </location>
</feature>
<feature type="transmembrane region" description="Helical" evidence="1">
    <location>
        <begin position="325"/>
        <end position="345"/>
    </location>
</feature>
<dbReference type="AlphaFoldDB" id="A0A0B8NGP6"/>
<protein>
    <submittedName>
        <fullName evidence="2">Uncharacterized protein</fullName>
    </submittedName>
</protein>
<keyword evidence="3" id="KW-1185">Reference proteome</keyword>
<feature type="transmembrane region" description="Helical" evidence="1">
    <location>
        <begin position="300"/>
        <end position="319"/>
    </location>
</feature>
<reference evidence="3" key="1">
    <citation type="submission" date="2015-07" db="EMBL/GenBank/DDBJ databases">
        <title>Nocardia seriolae U-1 whole genome shotgun sequence.</title>
        <authorList>
            <person name="Imajoh M."/>
            <person name="Fukumoto Y."/>
            <person name="Sukeda M."/>
            <person name="Yamane J."/>
            <person name="Yamasaki K."/>
            <person name="Shimizu M."/>
            <person name="Ohnishi K."/>
            <person name="Oshima S."/>
        </authorList>
    </citation>
    <scope>NUCLEOTIDE SEQUENCE [LARGE SCALE GENOMIC DNA]</scope>
    <source>
        <strain evidence="3">U-1</strain>
    </source>
</reference>
<gene>
    <name evidence="2" type="ORF">NSK11_contig00061-0018</name>
</gene>
<sequence>MQRNRQVLDTAGASAAAAVACLALIVPAENGCGSAGSALQTTLLTITVPRATAAGAVVAVLAAVCVSIFSPRVAWGTAAVAALLLTTDHLLVAATPSSLTTANFVDSISAGVLLGAAGAAALEYRPPAIGYLAGALTGLAVGNHLEFSATDQSSRSILERAFNDLPPNWLSIPTIGLLAVCCLIRRRPVEAYPTTLNLPFGPVLAAAIVITTITVVSERLEPAGAGAAAIVAGVLATLAAAVLAALLMPGRDGTLILLAVALAGTGSAIAVGAQAHWKLVPMLIAVLAGLAAGLLRPVPAAAIGGALALGLFALLGPTVPQDDSWPTLIGSCAIAALAGYGFGAFRTRTAPGIVLPLGILLLPSAVLTLEYHSCATASVRTENITGNRTGWAGLALAVGSVLAILALRRRRSEPGT</sequence>
<feature type="transmembrane region" description="Helical" evidence="1">
    <location>
        <begin position="48"/>
        <end position="66"/>
    </location>
</feature>
<feature type="transmembrane region" description="Helical" evidence="1">
    <location>
        <begin position="352"/>
        <end position="369"/>
    </location>
</feature>
<proteinExistence type="predicted"/>
<accession>A0A0B8NGP6</accession>
<evidence type="ECO:0000256" key="1">
    <source>
        <dbReference type="SAM" id="Phobius"/>
    </source>
</evidence>
<organism evidence="2 3">
    <name type="scientific">Nocardia seriolae</name>
    <dbReference type="NCBI Taxonomy" id="37332"/>
    <lineage>
        <taxon>Bacteria</taxon>
        <taxon>Bacillati</taxon>
        <taxon>Actinomycetota</taxon>
        <taxon>Actinomycetes</taxon>
        <taxon>Mycobacteriales</taxon>
        <taxon>Nocardiaceae</taxon>
        <taxon>Nocardia</taxon>
    </lineage>
</organism>
<feature type="transmembrane region" description="Helical" evidence="1">
    <location>
        <begin position="129"/>
        <end position="147"/>
    </location>
</feature>
<evidence type="ECO:0000313" key="3">
    <source>
        <dbReference type="Proteomes" id="UP000037179"/>
    </source>
</evidence>
<feature type="transmembrane region" description="Helical" evidence="1">
    <location>
        <begin position="223"/>
        <end position="248"/>
    </location>
</feature>
<dbReference type="GeneID" id="93375624"/>
<dbReference type="EMBL" id="BBYQ01000061">
    <property type="protein sequence ID" value="GAP29666.1"/>
    <property type="molecule type" value="Genomic_DNA"/>
</dbReference>
<dbReference type="RefSeq" id="WP_052086550.1">
    <property type="nucleotide sequence ID" value="NZ_AP017900.1"/>
</dbReference>
<keyword evidence="1" id="KW-0472">Membrane</keyword>
<dbReference type="PROSITE" id="PS51257">
    <property type="entry name" value="PROKAR_LIPOPROTEIN"/>
    <property type="match status" value="1"/>
</dbReference>
<feature type="transmembrane region" description="Helical" evidence="1">
    <location>
        <begin position="7"/>
        <end position="28"/>
    </location>
</feature>
<feature type="transmembrane region" description="Helical" evidence="1">
    <location>
        <begin position="255"/>
        <end position="273"/>
    </location>
</feature>
<name>A0A0B8NGP6_9NOCA</name>
<feature type="transmembrane region" description="Helical" evidence="1">
    <location>
        <begin position="104"/>
        <end position="122"/>
    </location>
</feature>
<keyword evidence="1" id="KW-0812">Transmembrane</keyword>
<dbReference type="Proteomes" id="UP000037179">
    <property type="component" value="Unassembled WGS sequence"/>
</dbReference>
<feature type="transmembrane region" description="Helical" evidence="1">
    <location>
        <begin position="389"/>
        <end position="407"/>
    </location>
</feature>
<keyword evidence="1" id="KW-1133">Transmembrane helix</keyword>
<feature type="transmembrane region" description="Helical" evidence="1">
    <location>
        <begin position="279"/>
        <end position="295"/>
    </location>
</feature>
<evidence type="ECO:0000313" key="2">
    <source>
        <dbReference type="EMBL" id="GAP29666.1"/>
    </source>
</evidence>
<comment type="caution">
    <text evidence="2">The sequence shown here is derived from an EMBL/GenBank/DDBJ whole genome shotgun (WGS) entry which is preliminary data.</text>
</comment>